<reference evidence="3 4" key="1">
    <citation type="submission" date="2016-10" db="EMBL/GenBank/DDBJ databases">
        <authorList>
            <person name="de Groot N.N."/>
        </authorList>
    </citation>
    <scope>NUCLEOTIDE SEQUENCE [LARGE SCALE GENOMIC DNA]</scope>
    <source>
        <strain evidence="3 4">CGMCC 1.7059</strain>
    </source>
</reference>
<feature type="transmembrane region" description="Helical" evidence="2">
    <location>
        <begin position="164"/>
        <end position="182"/>
    </location>
</feature>
<protein>
    <submittedName>
        <fullName evidence="3">Uncharacterized protein</fullName>
    </submittedName>
</protein>
<dbReference type="RefSeq" id="WP_091813602.1">
    <property type="nucleotide sequence ID" value="NZ_FNNE01000006.1"/>
</dbReference>
<proteinExistence type="predicted"/>
<evidence type="ECO:0000256" key="2">
    <source>
        <dbReference type="SAM" id="Phobius"/>
    </source>
</evidence>
<feature type="region of interest" description="Disordered" evidence="1">
    <location>
        <begin position="1"/>
        <end position="84"/>
    </location>
</feature>
<dbReference type="Proteomes" id="UP000199675">
    <property type="component" value="Unassembled WGS sequence"/>
</dbReference>
<sequence>MADITETEQELTPPAGTAVLRPGRPADPVASAPGSGEPVPVQNTDAAVDEAGADMAAVASPVDDRVEQDAEPESEAPEPVSPSAIDELSAAKRQQKLRLLLRQCDRVLLLDFNLLAMSSWPDNYSVAVARRRRDLWLFSVTLTGLIFLTGMTGLIPAWVAGGGFGAFVIILLAGVPVIRRLYSGHETYLELIMRRQRLMREARKHIAHLEGEAGLVWQCAQMAEFNSALRSSRFQKLISLSEQRVLARYCVRRQHVRLFLIYMLESEKAYSRLEQAFFDGNQAAIDAGWNSAVAAPEPRA</sequence>
<name>A0A1H2YYL4_9GAMM</name>
<accession>A0A1H2YYL4</accession>
<organism evidence="3 4">
    <name type="scientific">Marinobacter mobilis</name>
    <dbReference type="NCBI Taxonomy" id="488533"/>
    <lineage>
        <taxon>Bacteria</taxon>
        <taxon>Pseudomonadati</taxon>
        <taxon>Pseudomonadota</taxon>
        <taxon>Gammaproteobacteria</taxon>
        <taxon>Pseudomonadales</taxon>
        <taxon>Marinobacteraceae</taxon>
        <taxon>Marinobacter</taxon>
    </lineage>
</organism>
<evidence type="ECO:0000313" key="4">
    <source>
        <dbReference type="Proteomes" id="UP000199675"/>
    </source>
</evidence>
<dbReference type="STRING" id="488533.SAMN04487960_106121"/>
<gene>
    <name evidence="3" type="ORF">SAMN04487960_106121</name>
</gene>
<dbReference type="EMBL" id="FNNE01000006">
    <property type="protein sequence ID" value="SDX10157.1"/>
    <property type="molecule type" value="Genomic_DNA"/>
</dbReference>
<keyword evidence="2" id="KW-0472">Membrane</keyword>
<evidence type="ECO:0000256" key="1">
    <source>
        <dbReference type="SAM" id="MobiDB-lite"/>
    </source>
</evidence>
<dbReference type="OrthoDB" id="6199447at2"/>
<feature type="transmembrane region" description="Helical" evidence="2">
    <location>
        <begin position="135"/>
        <end position="158"/>
    </location>
</feature>
<keyword evidence="4" id="KW-1185">Reference proteome</keyword>
<dbReference type="AlphaFoldDB" id="A0A1H2YYL4"/>
<keyword evidence="2" id="KW-0812">Transmembrane</keyword>
<evidence type="ECO:0000313" key="3">
    <source>
        <dbReference type="EMBL" id="SDX10157.1"/>
    </source>
</evidence>
<keyword evidence="2" id="KW-1133">Transmembrane helix</keyword>